<gene>
    <name evidence="1" type="ORF">TRFO_29235</name>
</gene>
<dbReference type="EMBL" id="MLAK01000829">
    <property type="protein sequence ID" value="OHT03372.1"/>
    <property type="molecule type" value="Genomic_DNA"/>
</dbReference>
<accession>A0A1J4K0V3</accession>
<sequence length="421" mass="47930">MDREINFEALAETLNVQQSVLELLYELVPYKDSFQFLTNTTRKNEFWNLIDECLPSHISLKLHAADAIIPCDDRDFPPDTLSPVFQDFWAALNISQNSQPVYFQNQYAFTRFKPEHINELIENINGTWTRSDDGEKWILLDHEFSINSLCLMCDSYIDNARPWIFCDVDEIRSAYLECDKILNKVDKSVDTSAIYSKMRQFGFTNNEDFAKVAKGFTMSYNVSKFALQQDLMEALSSFLTEANNFFRGTNRNIPKIDMIDAWTTSRAENLVQQMEKPFEQRGAYVSTPQILQARSGQPVDQPFEKNSVAELLLSNCNEDVMPFPYTSGRAEIQSGSSVPFVHDAFRKFVARLLMNSGYTATSDSVVDILADVAQIIAKKIAQDATAIKKGSTASARDIMIQALNTNEFDIQKMMATPRLSK</sequence>
<dbReference type="Proteomes" id="UP000179807">
    <property type="component" value="Unassembled WGS sequence"/>
</dbReference>
<protein>
    <submittedName>
        <fullName evidence="1">Uncharacterized protein</fullName>
    </submittedName>
</protein>
<dbReference type="Gene3D" id="1.10.20.10">
    <property type="entry name" value="Histone, subunit A"/>
    <property type="match status" value="1"/>
</dbReference>
<organism evidence="1 2">
    <name type="scientific">Tritrichomonas foetus</name>
    <dbReference type="NCBI Taxonomy" id="1144522"/>
    <lineage>
        <taxon>Eukaryota</taxon>
        <taxon>Metamonada</taxon>
        <taxon>Parabasalia</taxon>
        <taxon>Tritrichomonadida</taxon>
        <taxon>Tritrichomonadidae</taxon>
        <taxon>Tritrichomonas</taxon>
    </lineage>
</organism>
<evidence type="ECO:0000313" key="2">
    <source>
        <dbReference type="Proteomes" id="UP000179807"/>
    </source>
</evidence>
<dbReference type="RefSeq" id="XP_068356508.1">
    <property type="nucleotide sequence ID" value="XM_068506659.1"/>
</dbReference>
<dbReference type="CDD" id="cd00076">
    <property type="entry name" value="HFD_SF"/>
    <property type="match status" value="1"/>
</dbReference>
<name>A0A1J4K0V3_9EUKA</name>
<dbReference type="AlphaFoldDB" id="A0A1J4K0V3"/>
<evidence type="ECO:0000313" key="1">
    <source>
        <dbReference type="EMBL" id="OHT03372.1"/>
    </source>
</evidence>
<dbReference type="InterPro" id="IPR009072">
    <property type="entry name" value="Histone-fold"/>
</dbReference>
<reference evidence="1" key="1">
    <citation type="submission" date="2016-10" db="EMBL/GenBank/DDBJ databases">
        <authorList>
            <person name="Benchimol M."/>
            <person name="Almeida L.G."/>
            <person name="Vasconcelos A.T."/>
            <person name="Perreira-Neves A."/>
            <person name="Rosa I.A."/>
            <person name="Tasca T."/>
            <person name="Bogo M.R."/>
            <person name="de Souza W."/>
        </authorList>
    </citation>
    <scope>NUCLEOTIDE SEQUENCE [LARGE SCALE GENOMIC DNA]</scope>
    <source>
        <strain evidence="1">K</strain>
    </source>
</reference>
<dbReference type="OrthoDB" id="10461927at2759"/>
<dbReference type="GO" id="GO:0046982">
    <property type="term" value="F:protein heterodimerization activity"/>
    <property type="evidence" value="ECO:0007669"/>
    <property type="project" value="InterPro"/>
</dbReference>
<comment type="caution">
    <text evidence="1">The sequence shown here is derived from an EMBL/GenBank/DDBJ whole genome shotgun (WGS) entry which is preliminary data.</text>
</comment>
<keyword evidence="2" id="KW-1185">Reference proteome</keyword>
<proteinExistence type="predicted"/>
<dbReference type="GeneID" id="94841363"/>
<dbReference type="VEuPathDB" id="TrichDB:TRFO_29235"/>